<reference evidence="2" key="1">
    <citation type="journal article" date="2020" name="G3 (Bethesda)">
        <title>High-Quality Assemblies for Three Invasive Social Wasps from the &lt;i&gt;Vespula&lt;/i&gt; Genus.</title>
        <authorList>
            <person name="Harrop T.W.R."/>
            <person name="Guhlin J."/>
            <person name="McLaughlin G.M."/>
            <person name="Permina E."/>
            <person name="Stockwell P."/>
            <person name="Gilligan J."/>
            <person name="Le Lec M.F."/>
            <person name="Gruber M.A.M."/>
            <person name="Quinn O."/>
            <person name="Lovegrove M."/>
            <person name="Duncan E.J."/>
            <person name="Remnant E.J."/>
            <person name="Van Eeckhoven J."/>
            <person name="Graham B."/>
            <person name="Knapp R.A."/>
            <person name="Langford K.W."/>
            <person name="Kronenberg Z."/>
            <person name="Press M.O."/>
            <person name="Eacker S.M."/>
            <person name="Wilson-Rankin E.E."/>
            <person name="Purcell J."/>
            <person name="Lester P.J."/>
            <person name="Dearden P.K."/>
        </authorList>
    </citation>
    <scope>NUCLEOTIDE SEQUENCE</scope>
    <source>
        <strain evidence="2">Marl-1</strain>
    </source>
</reference>
<dbReference type="EMBL" id="JACSEA010000003">
    <property type="protein sequence ID" value="KAF7405212.1"/>
    <property type="molecule type" value="Genomic_DNA"/>
</dbReference>
<feature type="compositionally biased region" description="Low complexity" evidence="1">
    <location>
        <begin position="31"/>
        <end position="46"/>
    </location>
</feature>
<protein>
    <submittedName>
        <fullName evidence="2">Uncharacterized protein</fullName>
    </submittedName>
</protein>
<comment type="caution">
    <text evidence="2">The sequence shown here is derived from an EMBL/GenBank/DDBJ whole genome shotgun (WGS) entry which is preliminary data.</text>
</comment>
<feature type="region of interest" description="Disordered" evidence="1">
    <location>
        <begin position="1"/>
        <end position="46"/>
    </location>
</feature>
<dbReference type="Proteomes" id="UP000614350">
    <property type="component" value="Unassembled WGS sequence"/>
</dbReference>
<proteinExistence type="predicted"/>
<dbReference type="AlphaFoldDB" id="A0A834NDF4"/>
<organism evidence="2 3">
    <name type="scientific">Vespula vulgaris</name>
    <name type="common">Yellow jacket</name>
    <name type="synonym">Wasp</name>
    <dbReference type="NCBI Taxonomy" id="7454"/>
    <lineage>
        <taxon>Eukaryota</taxon>
        <taxon>Metazoa</taxon>
        <taxon>Ecdysozoa</taxon>
        <taxon>Arthropoda</taxon>
        <taxon>Hexapoda</taxon>
        <taxon>Insecta</taxon>
        <taxon>Pterygota</taxon>
        <taxon>Neoptera</taxon>
        <taxon>Endopterygota</taxon>
        <taxon>Hymenoptera</taxon>
        <taxon>Apocrita</taxon>
        <taxon>Aculeata</taxon>
        <taxon>Vespoidea</taxon>
        <taxon>Vespidae</taxon>
        <taxon>Vespinae</taxon>
        <taxon>Vespula</taxon>
    </lineage>
</organism>
<feature type="compositionally biased region" description="Basic and acidic residues" evidence="1">
    <location>
        <begin position="7"/>
        <end position="21"/>
    </location>
</feature>
<evidence type="ECO:0000256" key="1">
    <source>
        <dbReference type="SAM" id="MobiDB-lite"/>
    </source>
</evidence>
<gene>
    <name evidence="2" type="ORF">HZH66_004118</name>
</gene>
<keyword evidence="3" id="KW-1185">Reference proteome</keyword>
<name>A0A834NDF4_VESVU</name>
<accession>A0A834NDF4</accession>
<evidence type="ECO:0000313" key="3">
    <source>
        <dbReference type="Proteomes" id="UP000614350"/>
    </source>
</evidence>
<sequence length="72" mass="7933">MKSIRYICERQDTDTSPRGEAEDNLEENLTGRETIGESSSSETTSSLGGLMRLHAIHRALQATLRTAAASYF</sequence>
<evidence type="ECO:0000313" key="2">
    <source>
        <dbReference type="EMBL" id="KAF7405212.1"/>
    </source>
</evidence>